<dbReference type="AlphaFoldDB" id="A0A550CEM8"/>
<accession>A0A550CEM8</accession>
<name>A0A550CEM8_9AGAR</name>
<proteinExistence type="predicted"/>
<protein>
    <submittedName>
        <fullName evidence="1">Uncharacterized protein</fullName>
    </submittedName>
</protein>
<comment type="caution">
    <text evidence="1">The sequence shown here is derived from an EMBL/GenBank/DDBJ whole genome shotgun (WGS) entry which is preliminary data.</text>
</comment>
<gene>
    <name evidence="1" type="ORF">BD626DRAFT_496001</name>
</gene>
<evidence type="ECO:0000313" key="1">
    <source>
        <dbReference type="EMBL" id="TRM63234.1"/>
    </source>
</evidence>
<reference evidence="1 2" key="1">
    <citation type="journal article" date="2019" name="New Phytol.">
        <title>Comparative genomics reveals unique wood-decay strategies and fruiting body development in the Schizophyllaceae.</title>
        <authorList>
            <person name="Almasi E."/>
            <person name="Sahu N."/>
            <person name="Krizsan K."/>
            <person name="Balint B."/>
            <person name="Kovacs G.M."/>
            <person name="Kiss B."/>
            <person name="Cseklye J."/>
            <person name="Drula E."/>
            <person name="Henrissat B."/>
            <person name="Nagy I."/>
            <person name="Chovatia M."/>
            <person name="Adam C."/>
            <person name="LaButti K."/>
            <person name="Lipzen A."/>
            <person name="Riley R."/>
            <person name="Grigoriev I.V."/>
            <person name="Nagy L.G."/>
        </authorList>
    </citation>
    <scope>NUCLEOTIDE SEQUENCE [LARGE SCALE GENOMIC DNA]</scope>
    <source>
        <strain evidence="1 2">NL-1724</strain>
    </source>
</reference>
<keyword evidence="2" id="KW-1185">Reference proteome</keyword>
<evidence type="ECO:0000313" key="2">
    <source>
        <dbReference type="Proteomes" id="UP000320762"/>
    </source>
</evidence>
<organism evidence="1 2">
    <name type="scientific">Schizophyllum amplum</name>
    <dbReference type="NCBI Taxonomy" id="97359"/>
    <lineage>
        <taxon>Eukaryota</taxon>
        <taxon>Fungi</taxon>
        <taxon>Dikarya</taxon>
        <taxon>Basidiomycota</taxon>
        <taxon>Agaricomycotina</taxon>
        <taxon>Agaricomycetes</taxon>
        <taxon>Agaricomycetidae</taxon>
        <taxon>Agaricales</taxon>
        <taxon>Schizophyllaceae</taxon>
        <taxon>Schizophyllum</taxon>
    </lineage>
</organism>
<dbReference type="EMBL" id="VDMD01000010">
    <property type="protein sequence ID" value="TRM63234.1"/>
    <property type="molecule type" value="Genomic_DNA"/>
</dbReference>
<dbReference type="Proteomes" id="UP000320762">
    <property type="component" value="Unassembled WGS sequence"/>
</dbReference>
<sequence>MVPCRRRDLHAQLLFCPKHLRVCRQWRATTLTAPSCGIGYKFSTTASRQMFLRVLVLWWLAQEEFLWRRHRQPCHAVLSMIRLKMYTTHMGKEYLR</sequence>